<organism evidence="3 4">
    <name type="scientific">Labeo rohita</name>
    <name type="common">Indian major carp</name>
    <name type="synonym">Cyprinus rohita</name>
    <dbReference type="NCBI Taxonomy" id="84645"/>
    <lineage>
        <taxon>Eukaryota</taxon>
        <taxon>Metazoa</taxon>
        <taxon>Chordata</taxon>
        <taxon>Craniata</taxon>
        <taxon>Vertebrata</taxon>
        <taxon>Euteleostomi</taxon>
        <taxon>Actinopterygii</taxon>
        <taxon>Neopterygii</taxon>
        <taxon>Teleostei</taxon>
        <taxon>Ostariophysi</taxon>
        <taxon>Cypriniformes</taxon>
        <taxon>Cyprinidae</taxon>
        <taxon>Labeoninae</taxon>
        <taxon>Labeonini</taxon>
        <taxon>Labeo</taxon>
    </lineage>
</organism>
<dbReference type="Gene3D" id="1.20.5.170">
    <property type="match status" value="1"/>
</dbReference>
<proteinExistence type="predicted"/>
<name>A0ABQ8M3F1_LABRO</name>
<protein>
    <submittedName>
        <fullName evidence="3">M-phase phosphoprotein 9</fullName>
    </submittedName>
</protein>
<dbReference type="Proteomes" id="UP000830375">
    <property type="component" value="Unassembled WGS sequence"/>
</dbReference>
<accession>A0ABQ8M3F1</accession>
<keyword evidence="4" id="KW-1185">Reference proteome</keyword>
<dbReference type="EMBL" id="JACTAM010000013">
    <property type="protein sequence ID" value="KAI2657430.1"/>
    <property type="molecule type" value="Genomic_DNA"/>
</dbReference>
<evidence type="ECO:0000313" key="3">
    <source>
        <dbReference type="EMBL" id="KAI2657430.1"/>
    </source>
</evidence>
<evidence type="ECO:0000256" key="1">
    <source>
        <dbReference type="SAM" id="Coils"/>
    </source>
</evidence>
<feature type="region of interest" description="Disordered" evidence="2">
    <location>
        <begin position="1"/>
        <end position="23"/>
    </location>
</feature>
<comment type="caution">
    <text evidence="3">The sequence shown here is derived from an EMBL/GenBank/DDBJ whole genome shotgun (WGS) entry which is preliminary data.</text>
</comment>
<evidence type="ECO:0000313" key="4">
    <source>
        <dbReference type="Proteomes" id="UP000830375"/>
    </source>
</evidence>
<feature type="coiled-coil region" evidence="1">
    <location>
        <begin position="48"/>
        <end position="103"/>
    </location>
</feature>
<dbReference type="Gene3D" id="3.30.70.1820">
    <property type="entry name" value="L1 transposable element, RRM domain"/>
    <property type="match status" value="1"/>
</dbReference>
<gene>
    <name evidence="3" type="ORF">H4Q32_008751</name>
</gene>
<evidence type="ECO:0000256" key="2">
    <source>
        <dbReference type="SAM" id="MobiDB-lite"/>
    </source>
</evidence>
<keyword evidence="1" id="KW-0175">Coiled coil</keyword>
<reference evidence="3 4" key="1">
    <citation type="submission" date="2022-01" db="EMBL/GenBank/DDBJ databases">
        <title>A high-quality chromosome-level genome assembly of rohu carp, Labeo rohita.</title>
        <authorList>
            <person name="Arick M.A. II"/>
            <person name="Hsu C.-Y."/>
            <person name="Magbanua Z."/>
            <person name="Pechanova O."/>
            <person name="Grover C."/>
            <person name="Miller E."/>
            <person name="Thrash A."/>
            <person name="Ezzel L."/>
            <person name="Alam S."/>
            <person name="Benzie J."/>
            <person name="Hamilton M."/>
            <person name="Karsi A."/>
            <person name="Lawrence M.L."/>
            <person name="Peterson D.G."/>
        </authorList>
    </citation>
    <scope>NUCLEOTIDE SEQUENCE [LARGE SCALE GENOMIC DNA]</scope>
    <source>
        <strain evidence="4">BAU-BD-2019</strain>
        <tissue evidence="3">Blood</tissue>
    </source>
</reference>
<sequence>MPQPQKKQPRQEYSAESEEDPTMTTIEVGLLESINNKLAILEILHQDINDLKSSLEFSQSQIESLQKENNEMHTKISELTKTINSLKTENKLLKEAILDIQCRMRDNLFFSGIPEQTQDNPEQAIKDFMHSTLKLPKETVNNITFHRVHRLGSNNKNLDTKHPRPIVAEFVET</sequence>